<proteinExistence type="predicted"/>
<name>A0ABP9WVQ9_9CHLR</name>
<dbReference type="Proteomes" id="UP001428290">
    <property type="component" value="Unassembled WGS sequence"/>
</dbReference>
<dbReference type="Pfam" id="PF19564">
    <property type="entry name" value="DUF6086"/>
    <property type="match status" value="1"/>
</dbReference>
<evidence type="ECO:0000313" key="1">
    <source>
        <dbReference type="EMBL" id="GAA5526648.1"/>
    </source>
</evidence>
<comment type="caution">
    <text evidence="1">The sequence shown here is derived from an EMBL/GenBank/DDBJ whole genome shotgun (WGS) entry which is preliminary data.</text>
</comment>
<keyword evidence="2" id="KW-1185">Reference proteome</keyword>
<dbReference type="InterPro" id="IPR045732">
    <property type="entry name" value="DUF6086"/>
</dbReference>
<gene>
    <name evidence="1" type="ORF">Hgul01_00424</name>
</gene>
<protein>
    <submittedName>
        <fullName evidence="1">Uncharacterized protein</fullName>
    </submittedName>
</protein>
<evidence type="ECO:0000313" key="2">
    <source>
        <dbReference type="Proteomes" id="UP001428290"/>
    </source>
</evidence>
<organism evidence="1 2">
    <name type="scientific">Herpetosiphon gulosus</name>
    <dbReference type="NCBI Taxonomy" id="1973496"/>
    <lineage>
        <taxon>Bacteria</taxon>
        <taxon>Bacillati</taxon>
        <taxon>Chloroflexota</taxon>
        <taxon>Chloroflexia</taxon>
        <taxon>Herpetosiphonales</taxon>
        <taxon>Herpetosiphonaceae</taxon>
        <taxon>Herpetosiphon</taxon>
    </lineage>
</organism>
<accession>A0ABP9WVQ9</accession>
<reference evidence="1 2" key="1">
    <citation type="submission" date="2024-02" db="EMBL/GenBank/DDBJ databases">
        <title>Herpetosiphon gulosus NBRC 112829.</title>
        <authorList>
            <person name="Ichikawa N."/>
            <person name="Katano-Makiyama Y."/>
            <person name="Hidaka K."/>
        </authorList>
    </citation>
    <scope>NUCLEOTIDE SEQUENCE [LARGE SCALE GENOMIC DNA]</scope>
    <source>
        <strain evidence="1 2">NBRC 112829</strain>
    </source>
</reference>
<sequence length="136" mass="15414">MGMAYEYDPWFLAETSEEGDNILLWQVGLNAGQLFFAQIQAFEKMFRQPSGFYTYSAGDVILNQPAQLKALIEAMLGYYNSTNHPLRPLLFDTSIQILLVLYRRAIGEWLLAPAELMATIEQIEIAMGRGCLKRDG</sequence>
<dbReference type="EMBL" id="BAABRU010000002">
    <property type="protein sequence ID" value="GAA5526648.1"/>
    <property type="molecule type" value="Genomic_DNA"/>
</dbReference>